<evidence type="ECO:0000313" key="1">
    <source>
        <dbReference type="EMBL" id="KAK3780230.1"/>
    </source>
</evidence>
<evidence type="ECO:0000313" key="2">
    <source>
        <dbReference type="Proteomes" id="UP001283361"/>
    </source>
</evidence>
<accession>A0AAE1A2Z4</accession>
<keyword evidence="2" id="KW-1185">Reference proteome</keyword>
<sequence length="479" mass="52359">MQFLPSTGRLSARTRVVKDGHWFDGRPHSLVSATAADDVLGFVFFALVLMRISWLDLARISLSNGQSVHQSASSERCSQAILYCIVVIDAPSNIVEDNSACALSHSPDSDLIEVKRHRKAIIVWTPCCFNGVCQEKYDNFRYTSALFTFILSAQSLEVGANHCNFSFFDNRSCFIYENDCEDKGCFPYSAYSAETNLFQDRVGRKPLGSGESGGHGLVNSGVAASVSGQTLYTLNLSYNLQSVVRLSMDLSYNLQSVVRLSMNLTTTFSRWSVSQYLMNLSYNLQPVVSFSISYEPELQPSVCGQILSTLNLSSNLQPMVSFSISYEPELQPSVSGQTLYGPELQPSASGQTLYGLELQPSVSGQFLYGLELQPSVCGQILSTLNLSYNLQPVVSFSISYEPELQSSPGVSGQTLYGPELQPSASGQFLYGLELQPSASGQILYGPELQPSVSGQTLYGPELQPSASGQFLYSLPFSFP</sequence>
<dbReference type="AlphaFoldDB" id="A0AAE1A2Z4"/>
<protein>
    <submittedName>
        <fullName evidence="1">Uncharacterized protein</fullName>
    </submittedName>
</protein>
<comment type="caution">
    <text evidence="1">The sequence shown here is derived from an EMBL/GenBank/DDBJ whole genome shotgun (WGS) entry which is preliminary data.</text>
</comment>
<dbReference type="Proteomes" id="UP001283361">
    <property type="component" value="Unassembled WGS sequence"/>
</dbReference>
<name>A0AAE1A2Z4_9GAST</name>
<reference evidence="1" key="1">
    <citation type="journal article" date="2023" name="G3 (Bethesda)">
        <title>A reference genome for the long-term kleptoplast-retaining sea slug Elysia crispata morphotype clarki.</title>
        <authorList>
            <person name="Eastman K.E."/>
            <person name="Pendleton A.L."/>
            <person name="Shaikh M.A."/>
            <person name="Suttiyut T."/>
            <person name="Ogas R."/>
            <person name="Tomko P."/>
            <person name="Gavelis G."/>
            <person name="Widhalm J.R."/>
            <person name="Wisecaver J.H."/>
        </authorList>
    </citation>
    <scope>NUCLEOTIDE SEQUENCE</scope>
    <source>
        <strain evidence="1">ECLA1</strain>
    </source>
</reference>
<gene>
    <name evidence="1" type="ORF">RRG08_032342</name>
</gene>
<dbReference type="EMBL" id="JAWDGP010002753">
    <property type="protein sequence ID" value="KAK3780230.1"/>
    <property type="molecule type" value="Genomic_DNA"/>
</dbReference>
<proteinExistence type="predicted"/>
<organism evidence="1 2">
    <name type="scientific">Elysia crispata</name>
    <name type="common">lettuce slug</name>
    <dbReference type="NCBI Taxonomy" id="231223"/>
    <lineage>
        <taxon>Eukaryota</taxon>
        <taxon>Metazoa</taxon>
        <taxon>Spiralia</taxon>
        <taxon>Lophotrochozoa</taxon>
        <taxon>Mollusca</taxon>
        <taxon>Gastropoda</taxon>
        <taxon>Heterobranchia</taxon>
        <taxon>Euthyneura</taxon>
        <taxon>Panpulmonata</taxon>
        <taxon>Sacoglossa</taxon>
        <taxon>Placobranchoidea</taxon>
        <taxon>Plakobranchidae</taxon>
        <taxon>Elysia</taxon>
    </lineage>
</organism>